<keyword evidence="2" id="KW-1185">Reference proteome</keyword>
<protein>
    <submittedName>
        <fullName evidence="1">Uncharacterized protein</fullName>
    </submittedName>
</protein>
<sequence>MFVDDSGLWERYFFDDDEMQVRRDDERIKVLSTGLPDPECKHPSDHLPIGVVFNWIHSNECQESCVLDDEECSEEVKGLKVIDGEGQDMTVQSRGELDECPIFETPQEELSFLLSRCPFDSRKQRDDAIFVLSSVDPPVEHKVKPTPDQMRQLEERRAAKARVLEDSSLRVRPWLKRMWKASKLAGKVEMAKVKAKAGNEA</sequence>
<evidence type="ECO:0000313" key="1">
    <source>
        <dbReference type="EMBL" id="EJK74331.1"/>
    </source>
</evidence>
<organism evidence="1 2">
    <name type="scientific">Thalassiosira oceanica</name>
    <name type="common">Marine diatom</name>
    <dbReference type="NCBI Taxonomy" id="159749"/>
    <lineage>
        <taxon>Eukaryota</taxon>
        <taxon>Sar</taxon>
        <taxon>Stramenopiles</taxon>
        <taxon>Ochrophyta</taxon>
        <taxon>Bacillariophyta</taxon>
        <taxon>Coscinodiscophyceae</taxon>
        <taxon>Thalassiosirophycidae</taxon>
        <taxon>Thalassiosirales</taxon>
        <taxon>Thalassiosiraceae</taxon>
        <taxon>Thalassiosira</taxon>
    </lineage>
</organism>
<comment type="caution">
    <text evidence="1">The sequence shown here is derived from an EMBL/GenBank/DDBJ whole genome shotgun (WGS) entry which is preliminary data.</text>
</comment>
<dbReference type="EMBL" id="AGNL01003778">
    <property type="protein sequence ID" value="EJK74331.1"/>
    <property type="molecule type" value="Genomic_DNA"/>
</dbReference>
<name>K0TK41_THAOC</name>
<proteinExistence type="predicted"/>
<gene>
    <name evidence="1" type="ORF">THAOC_03998</name>
</gene>
<dbReference type="Proteomes" id="UP000266841">
    <property type="component" value="Unassembled WGS sequence"/>
</dbReference>
<accession>K0TK41</accession>
<reference evidence="1 2" key="1">
    <citation type="journal article" date="2012" name="Genome Biol.">
        <title>Genome and low-iron response of an oceanic diatom adapted to chronic iron limitation.</title>
        <authorList>
            <person name="Lommer M."/>
            <person name="Specht M."/>
            <person name="Roy A.S."/>
            <person name="Kraemer L."/>
            <person name="Andreson R."/>
            <person name="Gutowska M.A."/>
            <person name="Wolf J."/>
            <person name="Bergner S.V."/>
            <person name="Schilhabel M.B."/>
            <person name="Klostermeier U.C."/>
            <person name="Beiko R.G."/>
            <person name="Rosenstiel P."/>
            <person name="Hippler M."/>
            <person name="Laroche J."/>
        </authorList>
    </citation>
    <scope>NUCLEOTIDE SEQUENCE [LARGE SCALE GENOMIC DNA]</scope>
    <source>
        <strain evidence="1 2">CCMP1005</strain>
    </source>
</reference>
<dbReference type="AlphaFoldDB" id="K0TK41"/>
<evidence type="ECO:0000313" key="2">
    <source>
        <dbReference type="Proteomes" id="UP000266841"/>
    </source>
</evidence>
<dbReference type="OrthoDB" id="62798at2759"/>